<evidence type="ECO:0000256" key="9">
    <source>
        <dbReference type="ARBA" id="ARBA00023049"/>
    </source>
</evidence>
<keyword evidence="9 11" id="KW-0482">Metalloprotease</keyword>
<evidence type="ECO:0000256" key="8">
    <source>
        <dbReference type="ARBA" id="ARBA00022989"/>
    </source>
</evidence>
<feature type="domain" description="PDZ" evidence="12">
    <location>
        <begin position="202"/>
        <end position="283"/>
    </location>
</feature>
<comment type="similarity">
    <text evidence="3 11">Belongs to the peptidase M50B family.</text>
</comment>
<dbReference type="EMBL" id="BAABFN010000022">
    <property type="protein sequence ID" value="GAA4320316.1"/>
    <property type="molecule type" value="Genomic_DNA"/>
</dbReference>
<dbReference type="Proteomes" id="UP001501207">
    <property type="component" value="Unassembled WGS sequence"/>
</dbReference>
<organism evidence="13 14">
    <name type="scientific">Compostibacter hankyongensis</name>
    <dbReference type="NCBI Taxonomy" id="1007089"/>
    <lineage>
        <taxon>Bacteria</taxon>
        <taxon>Pseudomonadati</taxon>
        <taxon>Bacteroidota</taxon>
        <taxon>Chitinophagia</taxon>
        <taxon>Chitinophagales</taxon>
        <taxon>Chitinophagaceae</taxon>
        <taxon>Compostibacter</taxon>
    </lineage>
</organism>
<feature type="transmembrane region" description="Helical" evidence="11">
    <location>
        <begin position="423"/>
        <end position="442"/>
    </location>
</feature>
<keyword evidence="4" id="KW-0645">Protease</keyword>
<protein>
    <recommendedName>
        <fullName evidence="11">Zinc metalloprotease</fullName>
        <ecNumber evidence="11">3.4.24.-</ecNumber>
    </recommendedName>
</protein>
<dbReference type="RefSeq" id="WP_344981709.1">
    <property type="nucleotide sequence ID" value="NZ_BAABFN010000022.1"/>
</dbReference>
<evidence type="ECO:0000256" key="6">
    <source>
        <dbReference type="ARBA" id="ARBA00022801"/>
    </source>
</evidence>
<dbReference type="GO" id="GO:0008237">
    <property type="term" value="F:metallopeptidase activity"/>
    <property type="evidence" value="ECO:0007669"/>
    <property type="project" value="UniProtKB-KW"/>
</dbReference>
<keyword evidence="5 11" id="KW-0812">Transmembrane</keyword>
<dbReference type="EC" id="3.4.24.-" evidence="11"/>
<feature type="transmembrane region" description="Helical" evidence="11">
    <location>
        <begin position="106"/>
        <end position="131"/>
    </location>
</feature>
<comment type="subcellular location">
    <subcellularLocation>
        <location evidence="2">Membrane</location>
        <topology evidence="2">Multi-pass membrane protein</topology>
    </subcellularLocation>
</comment>
<evidence type="ECO:0000259" key="12">
    <source>
        <dbReference type="SMART" id="SM00228"/>
    </source>
</evidence>
<comment type="caution">
    <text evidence="13">The sequence shown here is derived from an EMBL/GenBank/DDBJ whole genome shotgun (WGS) entry which is preliminary data.</text>
</comment>
<evidence type="ECO:0000256" key="2">
    <source>
        <dbReference type="ARBA" id="ARBA00004141"/>
    </source>
</evidence>
<dbReference type="SUPFAM" id="SSF50156">
    <property type="entry name" value="PDZ domain-like"/>
    <property type="match status" value="2"/>
</dbReference>
<dbReference type="Pfam" id="PF02163">
    <property type="entry name" value="Peptidase_M50"/>
    <property type="match status" value="1"/>
</dbReference>
<evidence type="ECO:0000256" key="1">
    <source>
        <dbReference type="ARBA" id="ARBA00001947"/>
    </source>
</evidence>
<name>A0ABP8G9X1_9BACT</name>
<feature type="transmembrane region" description="Helical" evidence="11">
    <location>
        <begin position="6"/>
        <end position="23"/>
    </location>
</feature>
<dbReference type="PANTHER" id="PTHR42837">
    <property type="entry name" value="REGULATOR OF SIGMA-E PROTEASE RSEP"/>
    <property type="match status" value="1"/>
</dbReference>
<dbReference type="NCBIfam" id="TIGR00054">
    <property type="entry name" value="RIP metalloprotease RseP"/>
    <property type="match status" value="1"/>
</dbReference>
<dbReference type="InterPro" id="IPR001478">
    <property type="entry name" value="PDZ"/>
</dbReference>
<evidence type="ECO:0000313" key="14">
    <source>
        <dbReference type="Proteomes" id="UP001501207"/>
    </source>
</evidence>
<comment type="cofactor">
    <cofactor evidence="1 11">
        <name>Zn(2+)</name>
        <dbReference type="ChEBI" id="CHEBI:29105"/>
    </cofactor>
</comment>
<dbReference type="InterPro" id="IPR008915">
    <property type="entry name" value="Peptidase_M50"/>
</dbReference>
<evidence type="ECO:0000256" key="10">
    <source>
        <dbReference type="ARBA" id="ARBA00023136"/>
    </source>
</evidence>
<dbReference type="PANTHER" id="PTHR42837:SF2">
    <property type="entry name" value="MEMBRANE METALLOPROTEASE ARASP2, CHLOROPLASTIC-RELATED"/>
    <property type="match status" value="1"/>
</dbReference>
<keyword evidence="7 11" id="KW-0862">Zinc</keyword>
<dbReference type="SMART" id="SM00228">
    <property type="entry name" value="PDZ"/>
    <property type="match status" value="1"/>
</dbReference>
<evidence type="ECO:0000256" key="4">
    <source>
        <dbReference type="ARBA" id="ARBA00022670"/>
    </source>
</evidence>
<accession>A0ABP8G9X1</accession>
<dbReference type="Gene3D" id="2.30.42.10">
    <property type="match status" value="2"/>
</dbReference>
<keyword evidence="14" id="KW-1185">Reference proteome</keyword>
<evidence type="ECO:0000313" key="13">
    <source>
        <dbReference type="EMBL" id="GAA4320316.1"/>
    </source>
</evidence>
<feature type="transmembrane region" description="Helical" evidence="11">
    <location>
        <begin position="378"/>
        <end position="411"/>
    </location>
</feature>
<dbReference type="CDD" id="cd06163">
    <property type="entry name" value="S2P-M50_PDZ_RseP-like"/>
    <property type="match status" value="1"/>
</dbReference>
<evidence type="ECO:0000256" key="11">
    <source>
        <dbReference type="RuleBase" id="RU362031"/>
    </source>
</evidence>
<sequence length="457" mass="51360">MTLSEILIKAAQLILSLSILVVLHEMGHFVAAKVFKCRVEKFYLFFDPWFSLFKKKVGETEYGIGWLPLGGYVKISGMIDESMDKEQMQQPAEPWEFRSKPAWQRLIIMIGGVTVNLLLAFFLFAMVLFVWGEKQLPMESLRGGVLVNDSLGYELGFRDGDKILDINGQPVKYFEDLMPQMVYAKQVKIERDGSVLQLDIPHDFIGQLVDNRGRSKTPFLFSYNFPVLVGKIPDSSLARGSGLRKGDHIVAVAGTPTPYYDDVRSVSKAHKGEKVPVKVMRDGSEVTLQMQLSPEGAFGFVNANNPDDLERLGFLKFETTRYGFLQSFAAGTNMAIDRLTDYVRQFKLIFQPSTGAYKGLGGFGTIASIFPSEWDWQAFWTMTAFLSVILAFMNILPIPALDGGHVMFLLYEMVTGRKPSDKFLEYAQIAGMVILFGLLLFANGMDVWRGIRGWFGG</sequence>
<keyword evidence="11" id="KW-0479">Metal-binding</keyword>
<evidence type="ECO:0000256" key="3">
    <source>
        <dbReference type="ARBA" id="ARBA00007931"/>
    </source>
</evidence>
<proteinExistence type="inferred from homology"/>
<keyword evidence="10 11" id="KW-0472">Membrane</keyword>
<evidence type="ECO:0000256" key="7">
    <source>
        <dbReference type="ARBA" id="ARBA00022833"/>
    </source>
</evidence>
<dbReference type="InterPro" id="IPR036034">
    <property type="entry name" value="PDZ_sf"/>
</dbReference>
<keyword evidence="8 11" id="KW-1133">Transmembrane helix</keyword>
<dbReference type="InterPro" id="IPR004387">
    <property type="entry name" value="Pept_M50_Zn"/>
</dbReference>
<keyword evidence="6 11" id="KW-0378">Hydrolase</keyword>
<reference evidence="14" key="1">
    <citation type="journal article" date="2019" name="Int. J. Syst. Evol. Microbiol.">
        <title>The Global Catalogue of Microorganisms (GCM) 10K type strain sequencing project: providing services to taxonomists for standard genome sequencing and annotation.</title>
        <authorList>
            <consortium name="The Broad Institute Genomics Platform"/>
            <consortium name="The Broad Institute Genome Sequencing Center for Infectious Disease"/>
            <person name="Wu L."/>
            <person name="Ma J."/>
        </authorList>
    </citation>
    <scope>NUCLEOTIDE SEQUENCE [LARGE SCALE GENOMIC DNA]</scope>
    <source>
        <strain evidence="14">JCM 17664</strain>
    </source>
</reference>
<gene>
    <name evidence="13" type="primary">rseP</name>
    <name evidence="13" type="ORF">GCM10023143_34390</name>
</gene>
<evidence type="ECO:0000256" key="5">
    <source>
        <dbReference type="ARBA" id="ARBA00022692"/>
    </source>
</evidence>